<dbReference type="Proteomes" id="UP000247681">
    <property type="component" value="Unassembled WGS sequence"/>
</dbReference>
<evidence type="ECO:0000313" key="2">
    <source>
        <dbReference type="EMBL" id="PXY46997.1"/>
    </source>
</evidence>
<reference evidence="2 3" key="1">
    <citation type="submission" date="2018-05" db="EMBL/GenBank/DDBJ databases">
        <title>Flavobacterium sp. strain IMCC34758, incomplete genome.</title>
        <authorList>
            <person name="Joung Y."/>
        </authorList>
    </citation>
    <scope>NUCLEOTIDE SEQUENCE [LARGE SCALE GENOMIC DNA]</scope>
    <source>
        <strain evidence="2 3">IMCC34758</strain>
    </source>
</reference>
<keyword evidence="1" id="KW-1133">Transmembrane helix</keyword>
<feature type="transmembrane region" description="Helical" evidence="1">
    <location>
        <begin position="37"/>
        <end position="56"/>
    </location>
</feature>
<evidence type="ECO:0000313" key="3">
    <source>
        <dbReference type="Proteomes" id="UP000247681"/>
    </source>
</evidence>
<sequence length="130" mass="15162">MNNWKEMLFADNVYCQLLFVCILLTVIVLISRLSETVIIKSGIYLFAVCLIINFMLSFFSEHYWYFVLHWFLSSVCFFIYWHLTIYICENFGLPYSGDGAMVMVLPVYFLPVAILGSVIIKGVTVLIQRF</sequence>
<keyword evidence="3" id="KW-1185">Reference proteome</keyword>
<evidence type="ECO:0000256" key="1">
    <source>
        <dbReference type="SAM" id="Phobius"/>
    </source>
</evidence>
<name>A0A2V4C7M8_9FLAO</name>
<dbReference type="AlphaFoldDB" id="A0A2V4C7M8"/>
<gene>
    <name evidence="2" type="ORF">DMB68_07575</name>
</gene>
<feature type="transmembrane region" description="Helical" evidence="1">
    <location>
        <begin position="63"/>
        <end position="83"/>
    </location>
</feature>
<feature type="transmembrane region" description="Helical" evidence="1">
    <location>
        <begin position="103"/>
        <end position="127"/>
    </location>
</feature>
<feature type="transmembrane region" description="Helical" evidence="1">
    <location>
        <begin position="12"/>
        <end position="31"/>
    </location>
</feature>
<dbReference type="OrthoDB" id="1366618at2"/>
<dbReference type="RefSeq" id="WP_110346001.1">
    <property type="nucleotide sequence ID" value="NZ_QJHL01000001.1"/>
</dbReference>
<organism evidence="2 3">
    <name type="scientific">Flavobacterium hydrophilum</name>
    <dbReference type="NCBI Taxonomy" id="2211445"/>
    <lineage>
        <taxon>Bacteria</taxon>
        <taxon>Pseudomonadati</taxon>
        <taxon>Bacteroidota</taxon>
        <taxon>Flavobacteriia</taxon>
        <taxon>Flavobacteriales</taxon>
        <taxon>Flavobacteriaceae</taxon>
        <taxon>Flavobacterium</taxon>
    </lineage>
</organism>
<keyword evidence="1" id="KW-0472">Membrane</keyword>
<accession>A0A2V4C7M8</accession>
<comment type="caution">
    <text evidence="2">The sequence shown here is derived from an EMBL/GenBank/DDBJ whole genome shotgun (WGS) entry which is preliminary data.</text>
</comment>
<proteinExistence type="predicted"/>
<dbReference type="EMBL" id="QJHL01000001">
    <property type="protein sequence ID" value="PXY46997.1"/>
    <property type="molecule type" value="Genomic_DNA"/>
</dbReference>
<protein>
    <submittedName>
        <fullName evidence="2">Uncharacterized protein</fullName>
    </submittedName>
</protein>
<keyword evidence="1" id="KW-0812">Transmembrane</keyword>